<reference evidence="1 2" key="1">
    <citation type="submission" date="2018-09" db="EMBL/GenBank/DDBJ databases">
        <title>Genomic characterization of Edwardsiella anguillarum, isolated from Greek aquaculture.</title>
        <authorList>
            <person name="Katharios P."/>
            <person name="Kalatzis P.G."/>
            <person name="Kokkari C."/>
            <person name="Wang Q."/>
        </authorList>
    </citation>
    <scope>NUCLEOTIDE SEQUENCE [LARGE SCALE GENOMIC DNA]</scope>
</reference>
<organism evidence="1 2">
    <name type="scientific">Edwardsiella phage Edno5</name>
    <dbReference type="NCBI Taxonomy" id="2419942"/>
    <lineage>
        <taxon>Viruses</taxon>
        <taxon>Duplodnaviria</taxon>
        <taxon>Heunggongvirae</taxon>
        <taxon>Uroviricota</taxon>
        <taxon>Caudoviricetes</taxon>
        <taxon>Gofduovirus</taxon>
        <taxon>Gofduovirus edno5</taxon>
    </lineage>
</organism>
<evidence type="ECO:0008006" key="3">
    <source>
        <dbReference type="Google" id="ProtNLM"/>
    </source>
</evidence>
<dbReference type="Proteomes" id="UP000275234">
    <property type="component" value="Segment"/>
</dbReference>
<sequence>MRHIIRNAKSDKERAAAQAALSRHQQTFGDYGAQKKTFIYRVKLGDTVIPVDIVNRRCSYVATVRNGHIGLGRVG</sequence>
<dbReference type="InterPro" id="IPR025135">
    <property type="entry name" value="DUF4060"/>
</dbReference>
<accession>A0A3G3BYD5</accession>
<proteinExistence type="predicted"/>
<evidence type="ECO:0000313" key="2">
    <source>
        <dbReference type="Proteomes" id="UP000275234"/>
    </source>
</evidence>
<name>A0A3G3BYD5_9CAUD</name>
<dbReference type="EMBL" id="MH898687">
    <property type="protein sequence ID" value="AYP69237.1"/>
    <property type="molecule type" value="Genomic_DNA"/>
</dbReference>
<gene>
    <name evidence="1" type="ORF">Edno5_0039</name>
</gene>
<keyword evidence="2" id="KW-1185">Reference proteome</keyword>
<protein>
    <recommendedName>
        <fullName evidence="3">DUF4060 family protein</fullName>
    </recommendedName>
</protein>
<evidence type="ECO:0000313" key="1">
    <source>
        <dbReference type="EMBL" id="AYP69237.1"/>
    </source>
</evidence>
<dbReference type="Pfam" id="PF13269">
    <property type="entry name" value="DUF4060"/>
    <property type="match status" value="1"/>
</dbReference>